<evidence type="ECO:0000256" key="5">
    <source>
        <dbReference type="SAM" id="MobiDB-lite"/>
    </source>
</evidence>
<dbReference type="GO" id="GO:0005886">
    <property type="term" value="C:plasma membrane"/>
    <property type="evidence" value="ECO:0007669"/>
    <property type="project" value="UniProtKB-SubCell"/>
</dbReference>
<feature type="region of interest" description="Disordered" evidence="5">
    <location>
        <begin position="414"/>
        <end position="437"/>
    </location>
</feature>
<evidence type="ECO:0000313" key="7">
    <source>
        <dbReference type="Proteomes" id="UP000046395"/>
    </source>
</evidence>
<dbReference type="InterPro" id="IPR001849">
    <property type="entry name" value="PH_domain"/>
</dbReference>
<keyword evidence="4" id="KW-0472">Membrane</keyword>
<sequence length="939" mass="104944">MHPLLREVIDQRDLSKAGDLFTIGDWDILSDLPTVLVRLKAIFRSKYQEGSDDQIVVEMCITRVTAAIRKTNTIGTYAPYLVDLLQSCIEKRRTVGKDSEKEEAVQRAKIISDILSCLFINFESKSVMTVAIPIAVKILSKGGGDLIRSTSSYLALAAVNNAGLVARHALSIIQNIKEGNFFLTRVLIHLYPENKEPFHVTLPLLLDLLDKAQKSEKLALLQLFCLIAENKPEILLHHLHKFKSFLFTEITCCAVLGIYSNLAEAGYASHLSQYMNALKKAGDIVPMSQTPVVAQIIANIGRLNKKLAEEAAGYLVVLAYKVDKAVMTPIVCEILFLAEVHPEAVSPYVAELMGIVEEGPVAMDVVSKVKALCRSARDSTSERLRGANTTAPARSSLIANHSCEPIVPVHELKLSNQSTSLPKPPTGMSKVASRSRSAHNLLLSRRVDGKLEKEQIARAQQLEQIRQELPAPTANDGSSIYGSKTNLLDEGVGKGVMWLSKKTRFGATTKQVLGAEFGCSVVYVRPRQPPVHGHRFNVSGAQSAPLGRKHRISRMTNRLLVPFQTDPPADNSTRPAEPPFTSPLNRASVLPSPKQSSPLSQIHKSSTSFGPLSSRGTAGPRMIDACTQSSGTLQSGIYPIDQSEDEGKLVTVRDHDAVQQFCEKHKSKIHEYINAIGAKYPIPCLCTVEEIGRRQCVRVHFCCQEKGTYCLRRENLFNFKTKRPHLWIHLMFLHLQVQSQCPLGQQEEAVRKLKFCWDYLPSRVTKSLSFTALVTSAFPNAKEQLELQKELQNARYYDLFAFNALKNQWCCFACNYPERVQYFLQETNCPVIEGQLQAKKGRWKFLKRWTTKYFTLSSASLSYRPLTSDSHKCPPIELRSIRSIKSLNSRKGRRMIPKAFEIFTDGDCSYMLKAKHSKNAEEWFQCLQIAIAHVRRGGP</sequence>
<dbReference type="WBParaSite" id="TMUE_1000005979.1">
    <property type="protein sequence ID" value="TMUE_1000005979.1"/>
    <property type="gene ID" value="WBGene00285734"/>
</dbReference>
<dbReference type="SUPFAM" id="SSF48371">
    <property type="entry name" value="ARM repeat"/>
    <property type="match status" value="1"/>
</dbReference>
<name>A0A5S6QFL5_TRIMR</name>
<comment type="subcellular location">
    <subcellularLocation>
        <location evidence="1">Cell membrane</location>
        <topology evidence="1">Peripheral membrane protein</topology>
        <orientation evidence="1">Cytoplasmic side</orientation>
    </subcellularLocation>
</comment>
<feature type="domain" description="PH" evidence="6">
    <location>
        <begin position="829"/>
        <end position="932"/>
    </location>
</feature>
<accession>A0A5S6QFL5</accession>
<dbReference type="PANTHER" id="PTHR21630:SF10">
    <property type="entry name" value="VENTRICULAR ZONE-EXPRESSED PH DOMAIN-CONTAINING PROTEIN HOMOLOG 1"/>
    <property type="match status" value="1"/>
</dbReference>
<organism evidence="7 8">
    <name type="scientific">Trichuris muris</name>
    <name type="common">Mouse whipworm</name>
    <dbReference type="NCBI Taxonomy" id="70415"/>
    <lineage>
        <taxon>Eukaryota</taxon>
        <taxon>Metazoa</taxon>
        <taxon>Ecdysozoa</taxon>
        <taxon>Nematoda</taxon>
        <taxon>Enoplea</taxon>
        <taxon>Dorylaimia</taxon>
        <taxon>Trichinellida</taxon>
        <taxon>Trichuridae</taxon>
        <taxon>Trichuris</taxon>
    </lineage>
</organism>
<comment type="similarity">
    <text evidence="2">Belongs to the MELT/VEPH family.</text>
</comment>
<dbReference type="InterPro" id="IPR011993">
    <property type="entry name" value="PH-like_dom_sf"/>
</dbReference>
<dbReference type="InterPro" id="IPR039888">
    <property type="entry name" value="Melted-like"/>
</dbReference>
<dbReference type="Proteomes" id="UP000046395">
    <property type="component" value="Unassembled WGS sequence"/>
</dbReference>
<evidence type="ECO:0000259" key="6">
    <source>
        <dbReference type="PROSITE" id="PS50003"/>
    </source>
</evidence>
<feature type="compositionally biased region" description="Polar residues" evidence="5">
    <location>
        <begin position="602"/>
        <end position="616"/>
    </location>
</feature>
<dbReference type="PROSITE" id="PS50003">
    <property type="entry name" value="PH_DOMAIN"/>
    <property type="match status" value="1"/>
</dbReference>
<dbReference type="GO" id="GO:0010314">
    <property type="term" value="F:phosphatidylinositol-5-phosphate binding"/>
    <property type="evidence" value="ECO:0007669"/>
    <property type="project" value="TreeGrafter"/>
</dbReference>
<dbReference type="SMART" id="SM00233">
    <property type="entry name" value="PH"/>
    <property type="match status" value="1"/>
</dbReference>
<dbReference type="Pfam" id="PF00169">
    <property type="entry name" value="PH"/>
    <property type="match status" value="1"/>
</dbReference>
<dbReference type="InterPro" id="IPR016024">
    <property type="entry name" value="ARM-type_fold"/>
</dbReference>
<dbReference type="SUPFAM" id="SSF50729">
    <property type="entry name" value="PH domain-like"/>
    <property type="match status" value="1"/>
</dbReference>
<keyword evidence="3" id="KW-1003">Cell membrane</keyword>
<feature type="compositionally biased region" description="Low complexity" evidence="5">
    <location>
        <begin position="588"/>
        <end position="601"/>
    </location>
</feature>
<proteinExistence type="inferred from homology"/>
<dbReference type="AlphaFoldDB" id="A0A5S6QFL5"/>
<dbReference type="GO" id="GO:0009966">
    <property type="term" value="P:regulation of signal transduction"/>
    <property type="evidence" value="ECO:0007669"/>
    <property type="project" value="TreeGrafter"/>
</dbReference>
<keyword evidence="7" id="KW-1185">Reference proteome</keyword>
<evidence type="ECO:0000256" key="4">
    <source>
        <dbReference type="ARBA" id="ARBA00023136"/>
    </source>
</evidence>
<evidence type="ECO:0000256" key="3">
    <source>
        <dbReference type="ARBA" id="ARBA00022475"/>
    </source>
</evidence>
<protein>
    <submittedName>
        <fullName evidence="8">PH domain-containing protein</fullName>
    </submittedName>
</protein>
<evidence type="ECO:0000256" key="1">
    <source>
        <dbReference type="ARBA" id="ARBA00004413"/>
    </source>
</evidence>
<dbReference type="Gene3D" id="2.30.29.30">
    <property type="entry name" value="Pleckstrin-homology domain (PH domain)/Phosphotyrosine-binding domain (PTB)"/>
    <property type="match status" value="1"/>
</dbReference>
<evidence type="ECO:0000313" key="8">
    <source>
        <dbReference type="WBParaSite" id="TMUE_1000005979.1"/>
    </source>
</evidence>
<evidence type="ECO:0000256" key="2">
    <source>
        <dbReference type="ARBA" id="ARBA00010187"/>
    </source>
</evidence>
<dbReference type="PANTHER" id="PTHR21630">
    <property type="entry name" value="VEPH-A/MELTED"/>
    <property type="match status" value="1"/>
</dbReference>
<reference evidence="8" key="1">
    <citation type="submission" date="2019-12" db="UniProtKB">
        <authorList>
            <consortium name="WormBaseParasite"/>
        </authorList>
    </citation>
    <scope>IDENTIFICATION</scope>
</reference>
<feature type="region of interest" description="Disordered" evidence="5">
    <location>
        <begin position="562"/>
        <end position="616"/>
    </location>
</feature>